<evidence type="ECO:0000259" key="1">
    <source>
        <dbReference type="Pfam" id="PF00582"/>
    </source>
</evidence>
<organism evidence="2 3">
    <name type="scientific">Hymenobacter gummosus</name>
    <dbReference type="NCBI Taxonomy" id="1776032"/>
    <lineage>
        <taxon>Bacteria</taxon>
        <taxon>Pseudomonadati</taxon>
        <taxon>Bacteroidota</taxon>
        <taxon>Cytophagia</taxon>
        <taxon>Cytophagales</taxon>
        <taxon>Hymenobacteraceae</taxon>
        <taxon>Hymenobacter</taxon>
    </lineage>
</organism>
<reference evidence="2 3" key="1">
    <citation type="submission" date="2018-12" db="EMBL/GenBank/DDBJ databases">
        <title>Hymenobacter gummosus sp. nov., isolated from a spring.</title>
        <authorList>
            <person name="Nie L."/>
        </authorList>
    </citation>
    <scope>NUCLEOTIDE SEQUENCE [LARGE SCALE GENOMIC DNA]</scope>
    <source>
        <strain evidence="2 3">KCTC 52166</strain>
    </source>
</reference>
<protein>
    <submittedName>
        <fullName evidence="2">Universal stress protein</fullName>
    </submittedName>
</protein>
<evidence type="ECO:0000313" key="2">
    <source>
        <dbReference type="EMBL" id="RTQ53303.1"/>
    </source>
</evidence>
<dbReference type="EMBL" id="RXOF01000001">
    <property type="protein sequence ID" value="RTQ53303.1"/>
    <property type="molecule type" value="Genomic_DNA"/>
</dbReference>
<proteinExistence type="predicted"/>
<accession>A0A431U7S8</accession>
<evidence type="ECO:0000313" key="3">
    <source>
        <dbReference type="Proteomes" id="UP000282184"/>
    </source>
</evidence>
<name>A0A431U7S8_9BACT</name>
<dbReference type="Gene3D" id="3.40.50.12370">
    <property type="match status" value="1"/>
</dbReference>
<dbReference type="CDD" id="cd00293">
    <property type="entry name" value="USP-like"/>
    <property type="match status" value="1"/>
</dbReference>
<dbReference type="Pfam" id="PF00582">
    <property type="entry name" value="Usp"/>
    <property type="match status" value="1"/>
</dbReference>
<sequence>MKTLLVPVDLTAAAEHTVVYANKLAVRLDAEVVLLYCHHSGLSAAAAAGYEQRLAALAERLRYVQLVRQHGRRIRYRYAVRAGCLHDHVSSVVDAYGAELLLMNLEHTDCGEPATHGNHAVRIAELASCPVLVVPPGVRPLPTRLAFLADFSRAELPAAGSLGPLTQALGAELQLVHFYPQLAALGRAKQAMQRIRQSLPAGRVTARLVHDDDPLEGIGEFCAQRHTQLLIFAPADATELRRFFDVSYAKTQAYHTRIPILVLRQARRPAAAFCCEQCARRQAPPRFEPTRPDYHSIRWA</sequence>
<dbReference type="Proteomes" id="UP000282184">
    <property type="component" value="Unassembled WGS sequence"/>
</dbReference>
<dbReference type="RefSeq" id="WP_126691229.1">
    <property type="nucleotide sequence ID" value="NZ_RXOF01000001.1"/>
</dbReference>
<dbReference type="SUPFAM" id="SSF52402">
    <property type="entry name" value="Adenine nucleotide alpha hydrolases-like"/>
    <property type="match status" value="2"/>
</dbReference>
<feature type="domain" description="UspA" evidence="1">
    <location>
        <begin position="1"/>
        <end position="135"/>
    </location>
</feature>
<comment type="caution">
    <text evidence="2">The sequence shown here is derived from an EMBL/GenBank/DDBJ whole genome shotgun (WGS) entry which is preliminary data.</text>
</comment>
<dbReference type="InterPro" id="IPR006016">
    <property type="entry name" value="UspA"/>
</dbReference>
<gene>
    <name evidence="2" type="ORF">EJV47_00770</name>
</gene>
<keyword evidence="3" id="KW-1185">Reference proteome</keyword>
<dbReference type="OrthoDB" id="936242at2"/>
<dbReference type="AlphaFoldDB" id="A0A431U7S8"/>